<dbReference type="InterPro" id="IPR000182">
    <property type="entry name" value="GNAT_dom"/>
</dbReference>
<dbReference type="PROSITE" id="PS51186">
    <property type="entry name" value="GNAT"/>
    <property type="match status" value="1"/>
</dbReference>
<protein>
    <submittedName>
        <fullName evidence="2">GNAT family N-acetyltransferase</fullName>
    </submittedName>
</protein>
<evidence type="ECO:0000313" key="2">
    <source>
        <dbReference type="EMBL" id="NVD39000.1"/>
    </source>
</evidence>
<keyword evidence="2" id="KW-0808">Transferase</keyword>
<dbReference type="Proteomes" id="UP000520198">
    <property type="component" value="Unassembled WGS sequence"/>
</dbReference>
<accession>A0A7Y6UMC3</accession>
<dbReference type="SUPFAM" id="SSF55729">
    <property type="entry name" value="Acyl-CoA N-acyltransferases (Nat)"/>
    <property type="match status" value="1"/>
</dbReference>
<dbReference type="EMBL" id="JABWDU010000002">
    <property type="protein sequence ID" value="NVD39000.1"/>
    <property type="molecule type" value="Genomic_DNA"/>
</dbReference>
<dbReference type="RefSeq" id="WP_176352597.1">
    <property type="nucleotide sequence ID" value="NZ_JABWDU010000002.1"/>
</dbReference>
<feature type="domain" description="N-acetyltransferase" evidence="1">
    <location>
        <begin position="14"/>
        <end position="166"/>
    </location>
</feature>
<reference evidence="2 3" key="1">
    <citation type="submission" date="2020-06" db="EMBL/GenBank/DDBJ databases">
        <authorList>
            <person name="Grouzdev D.S."/>
        </authorList>
    </citation>
    <scope>NUCLEOTIDE SEQUENCE [LARGE SCALE GENOMIC DNA]</scope>
    <source>
        <strain evidence="2 3">HO-A22</strain>
    </source>
</reference>
<dbReference type="InterPro" id="IPR016181">
    <property type="entry name" value="Acyl_CoA_acyltransferase"/>
</dbReference>
<dbReference type="Pfam" id="PF00583">
    <property type="entry name" value="Acetyltransf_1"/>
    <property type="match status" value="1"/>
</dbReference>
<organism evidence="2 3">
    <name type="scientific">Ensifer oleiphilus</name>
    <dbReference type="NCBI Taxonomy" id="2742698"/>
    <lineage>
        <taxon>Bacteria</taxon>
        <taxon>Pseudomonadati</taxon>
        <taxon>Pseudomonadota</taxon>
        <taxon>Alphaproteobacteria</taxon>
        <taxon>Hyphomicrobiales</taxon>
        <taxon>Rhizobiaceae</taxon>
        <taxon>Sinorhizobium/Ensifer group</taxon>
        <taxon>Ensifer</taxon>
    </lineage>
</organism>
<comment type="caution">
    <text evidence="2">The sequence shown here is derived from an EMBL/GenBank/DDBJ whole genome shotgun (WGS) entry which is preliminary data.</text>
</comment>
<evidence type="ECO:0000259" key="1">
    <source>
        <dbReference type="PROSITE" id="PS51186"/>
    </source>
</evidence>
<dbReference type="AlphaFoldDB" id="A0A7Y6UMC3"/>
<dbReference type="GO" id="GO:0016747">
    <property type="term" value="F:acyltransferase activity, transferring groups other than amino-acyl groups"/>
    <property type="evidence" value="ECO:0007669"/>
    <property type="project" value="InterPro"/>
</dbReference>
<dbReference type="CDD" id="cd04301">
    <property type="entry name" value="NAT_SF"/>
    <property type="match status" value="1"/>
</dbReference>
<sequence>MDKTTTFPIALSGYEIEGLTEADALRLMQLYQSCQDYVVLQRGHPPDASVVREEFQSFPPGRTGADKFVFGLKAASGELVGMLACDRDYPKEKSWWIALLLIDPAGQGVAKTLCCDFFDWLKSQGADRVELAVFAGNEAGLRFWESQGFTPVRTAGPAVIGTKEHSLKVLARAL</sequence>
<keyword evidence="3" id="KW-1185">Reference proteome</keyword>
<gene>
    <name evidence="2" type="ORF">HT585_09055</name>
</gene>
<proteinExistence type="predicted"/>
<dbReference type="Gene3D" id="3.40.630.30">
    <property type="match status" value="1"/>
</dbReference>
<name>A0A7Y6UMC3_9HYPH</name>
<evidence type="ECO:0000313" key="3">
    <source>
        <dbReference type="Proteomes" id="UP000520198"/>
    </source>
</evidence>